<dbReference type="Pfam" id="PF11258">
    <property type="entry name" value="DUF3048"/>
    <property type="match status" value="1"/>
</dbReference>
<dbReference type="InterPro" id="IPR023158">
    <property type="entry name" value="YerB-like_sf"/>
</dbReference>
<dbReference type="Gene3D" id="3.50.90.10">
    <property type="entry name" value="YerB-like"/>
    <property type="match status" value="1"/>
</dbReference>
<dbReference type="Pfam" id="PF17479">
    <property type="entry name" value="DUF3048_C"/>
    <property type="match status" value="1"/>
</dbReference>
<reference evidence="4 5" key="1">
    <citation type="submission" date="2019-11" db="EMBL/GenBank/DDBJ databases">
        <title>Genome sequences of 17 halophilic strains isolated from different environments.</title>
        <authorList>
            <person name="Furrow R.E."/>
        </authorList>
    </citation>
    <scope>NUCLEOTIDE SEQUENCE [LARGE SCALE GENOMIC DNA]</scope>
    <source>
        <strain evidence="4 5">22511_23_Filter</strain>
    </source>
</reference>
<dbReference type="AlphaFoldDB" id="A0A845E5K7"/>
<feature type="domain" description="DUF3048" evidence="2">
    <location>
        <begin position="41"/>
        <end position="182"/>
    </location>
</feature>
<proteinExistence type="predicted"/>
<evidence type="ECO:0000256" key="1">
    <source>
        <dbReference type="SAM" id="SignalP"/>
    </source>
</evidence>
<dbReference type="EMBL" id="WMET01000005">
    <property type="protein sequence ID" value="MYL21487.1"/>
    <property type="molecule type" value="Genomic_DNA"/>
</dbReference>
<dbReference type="PROSITE" id="PS51257">
    <property type="entry name" value="PROKAR_LIPOPROTEIN"/>
    <property type="match status" value="1"/>
</dbReference>
<evidence type="ECO:0000259" key="3">
    <source>
        <dbReference type="Pfam" id="PF17479"/>
    </source>
</evidence>
<feature type="signal peptide" evidence="1">
    <location>
        <begin position="1"/>
        <end position="21"/>
    </location>
</feature>
<protein>
    <submittedName>
        <fullName evidence="4">DUF3048 domain-containing protein</fullName>
    </submittedName>
</protein>
<feature type="chain" id="PRO_5038907107" evidence="1">
    <location>
        <begin position="22"/>
        <end position="324"/>
    </location>
</feature>
<keyword evidence="1" id="KW-0732">Signal</keyword>
<name>A0A845E5K7_9BACI</name>
<evidence type="ECO:0000313" key="4">
    <source>
        <dbReference type="EMBL" id="MYL21487.1"/>
    </source>
</evidence>
<evidence type="ECO:0000313" key="5">
    <source>
        <dbReference type="Proteomes" id="UP000460949"/>
    </source>
</evidence>
<accession>A0A845E5K7</accession>
<dbReference type="InterPro" id="IPR021416">
    <property type="entry name" value="DUF3048_N"/>
</dbReference>
<evidence type="ECO:0000259" key="2">
    <source>
        <dbReference type="Pfam" id="PF11258"/>
    </source>
</evidence>
<comment type="caution">
    <text evidence="4">The sequence shown here is derived from an EMBL/GenBank/DDBJ whole genome shotgun (WGS) entry which is preliminary data.</text>
</comment>
<feature type="domain" description="DUF3048" evidence="3">
    <location>
        <begin position="208"/>
        <end position="313"/>
    </location>
</feature>
<sequence length="324" mass="35884">MKKLLLIFLLAAGLTACQSTGETPGEKAAEIPAPAGDVFPLTGESTAGKENGRALGVMVNNHPEARPQSGLSHADLVYEVLAEGQITRFLALFHSDIPDTIGPVRSARPYYFELAYGYDALYAYHGASHSIYQQLADSSMDAVDGAVYDNNGWLFRRSPDRSAPHNSYLWTEGLDRVVEENDWVDTAPPNPLLFKDGRPDGRPAEDVVITYGSRTQVHWQYSDEGFLRFSDGNPSVDRLTMEQIAPDNVWIIEARHQIIDKAGRREVDLTSGGRSYLLQKGTMKEVEWRNTDGRLLPYEGGEQVPFVPGNTWVNIIPESAAVQF</sequence>
<dbReference type="SUPFAM" id="SSF159774">
    <property type="entry name" value="YerB-like"/>
    <property type="match status" value="1"/>
</dbReference>
<dbReference type="InterPro" id="IPR035328">
    <property type="entry name" value="DUF3048_C"/>
</dbReference>
<dbReference type="Proteomes" id="UP000460949">
    <property type="component" value="Unassembled WGS sequence"/>
</dbReference>
<gene>
    <name evidence="4" type="ORF">GLW04_16405</name>
</gene>
<organism evidence="4 5">
    <name type="scientific">Halobacillus litoralis</name>
    <dbReference type="NCBI Taxonomy" id="45668"/>
    <lineage>
        <taxon>Bacteria</taxon>
        <taxon>Bacillati</taxon>
        <taxon>Bacillota</taxon>
        <taxon>Bacilli</taxon>
        <taxon>Bacillales</taxon>
        <taxon>Bacillaceae</taxon>
        <taxon>Halobacillus</taxon>
    </lineage>
</organism>
<dbReference type="RefSeq" id="WP_160839235.1">
    <property type="nucleotide sequence ID" value="NZ_WMET01000005.1"/>
</dbReference>